<dbReference type="OrthoDB" id="7575400at2"/>
<reference evidence="1 2" key="1">
    <citation type="submission" date="2018-10" db="EMBL/GenBank/DDBJ databases">
        <title>Paraburkholderia sp. 7MK8-2, isolated from soil.</title>
        <authorList>
            <person name="Gao Z.-H."/>
            <person name="Qiu L.-H."/>
        </authorList>
    </citation>
    <scope>NUCLEOTIDE SEQUENCE [LARGE SCALE GENOMIC DNA]</scope>
    <source>
        <strain evidence="1 2">7MK8-2</strain>
    </source>
</reference>
<proteinExistence type="predicted"/>
<dbReference type="EMBL" id="RBZV01000004">
    <property type="protein sequence ID" value="RKP48100.1"/>
    <property type="molecule type" value="Genomic_DNA"/>
</dbReference>
<evidence type="ECO:0000313" key="1">
    <source>
        <dbReference type="EMBL" id="RKP48100.1"/>
    </source>
</evidence>
<sequence>MDALIDCLSYLDEPDGEMRSICARPGDTLAI</sequence>
<comment type="caution">
    <text evidence="1">The sequence shown here is derived from an EMBL/GenBank/DDBJ whole genome shotgun (WGS) entry which is preliminary data.</text>
</comment>
<gene>
    <name evidence="1" type="ORF">D7S89_12115</name>
</gene>
<protein>
    <submittedName>
        <fullName evidence="1">Uncharacterized protein</fullName>
    </submittedName>
</protein>
<accession>A0A494XBZ6</accession>
<dbReference type="Proteomes" id="UP000280434">
    <property type="component" value="Unassembled WGS sequence"/>
</dbReference>
<keyword evidence="2" id="KW-1185">Reference proteome</keyword>
<evidence type="ECO:0000313" key="2">
    <source>
        <dbReference type="Proteomes" id="UP000280434"/>
    </source>
</evidence>
<name>A0A494XBZ6_9BURK</name>
<organism evidence="1 2">
    <name type="scientific">Trinickia fusca</name>
    <dbReference type="NCBI Taxonomy" id="2419777"/>
    <lineage>
        <taxon>Bacteria</taxon>
        <taxon>Pseudomonadati</taxon>
        <taxon>Pseudomonadota</taxon>
        <taxon>Betaproteobacteria</taxon>
        <taxon>Burkholderiales</taxon>
        <taxon>Burkholderiaceae</taxon>
        <taxon>Trinickia</taxon>
    </lineage>
</organism>
<dbReference type="AlphaFoldDB" id="A0A494XBZ6"/>